<evidence type="ECO:0000256" key="1">
    <source>
        <dbReference type="SAM" id="MobiDB-lite"/>
    </source>
</evidence>
<dbReference type="EMBL" id="LXQA010358139">
    <property type="protein sequence ID" value="MCI46483.1"/>
    <property type="molecule type" value="Genomic_DNA"/>
</dbReference>
<evidence type="ECO:0000313" key="2">
    <source>
        <dbReference type="EMBL" id="MCI46483.1"/>
    </source>
</evidence>
<dbReference type="AlphaFoldDB" id="A0A392SC17"/>
<comment type="caution">
    <text evidence="2">The sequence shown here is derived from an EMBL/GenBank/DDBJ whole genome shotgun (WGS) entry which is preliminary data.</text>
</comment>
<evidence type="ECO:0000313" key="3">
    <source>
        <dbReference type="Proteomes" id="UP000265520"/>
    </source>
</evidence>
<name>A0A392SC17_9FABA</name>
<keyword evidence="3" id="KW-1185">Reference proteome</keyword>
<dbReference type="Proteomes" id="UP000265520">
    <property type="component" value="Unassembled WGS sequence"/>
</dbReference>
<proteinExistence type="predicted"/>
<feature type="compositionally biased region" description="Polar residues" evidence="1">
    <location>
        <begin position="42"/>
        <end position="58"/>
    </location>
</feature>
<reference evidence="2 3" key="1">
    <citation type="journal article" date="2018" name="Front. Plant Sci.">
        <title>Red Clover (Trifolium pratense) and Zigzag Clover (T. medium) - A Picture of Genomic Similarities and Differences.</title>
        <authorList>
            <person name="Dluhosova J."/>
            <person name="Istvanek J."/>
            <person name="Nedelnik J."/>
            <person name="Repkova J."/>
        </authorList>
    </citation>
    <scope>NUCLEOTIDE SEQUENCE [LARGE SCALE GENOMIC DNA]</scope>
    <source>
        <strain evidence="3">cv. 10/8</strain>
        <tissue evidence="2">Leaf</tissue>
    </source>
</reference>
<accession>A0A392SC17</accession>
<feature type="region of interest" description="Disordered" evidence="1">
    <location>
        <begin position="42"/>
        <end position="64"/>
    </location>
</feature>
<sequence length="64" mass="6943">MDVVEVVLRNSNGLIRRTQVNISSGAPRRGSHGLYHQVLPTSSYAPTDNQAAMHTLSVSPPDDQ</sequence>
<protein>
    <submittedName>
        <fullName evidence="2">Uncharacterized protein</fullName>
    </submittedName>
</protein>
<organism evidence="2 3">
    <name type="scientific">Trifolium medium</name>
    <dbReference type="NCBI Taxonomy" id="97028"/>
    <lineage>
        <taxon>Eukaryota</taxon>
        <taxon>Viridiplantae</taxon>
        <taxon>Streptophyta</taxon>
        <taxon>Embryophyta</taxon>
        <taxon>Tracheophyta</taxon>
        <taxon>Spermatophyta</taxon>
        <taxon>Magnoliopsida</taxon>
        <taxon>eudicotyledons</taxon>
        <taxon>Gunneridae</taxon>
        <taxon>Pentapetalae</taxon>
        <taxon>rosids</taxon>
        <taxon>fabids</taxon>
        <taxon>Fabales</taxon>
        <taxon>Fabaceae</taxon>
        <taxon>Papilionoideae</taxon>
        <taxon>50 kb inversion clade</taxon>
        <taxon>NPAAA clade</taxon>
        <taxon>Hologalegina</taxon>
        <taxon>IRL clade</taxon>
        <taxon>Trifolieae</taxon>
        <taxon>Trifolium</taxon>
    </lineage>
</organism>
<feature type="non-terminal residue" evidence="2">
    <location>
        <position position="64"/>
    </location>
</feature>